<dbReference type="Pfam" id="PF00528">
    <property type="entry name" value="BPD_transp_1"/>
    <property type="match status" value="1"/>
</dbReference>
<evidence type="ECO:0000313" key="10">
    <source>
        <dbReference type="EMBL" id="HJB09136.1"/>
    </source>
</evidence>
<evidence type="ECO:0000256" key="5">
    <source>
        <dbReference type="ARBA" id="ARBA00022989"/>
    </source>
</evidence>
<keyword evidence="5 7" id="KW-1133">Transmembrane helix</keyword>
<dbReference type="EMBL" id="DWZH01000008">
    <property type="protein sequence ID" value="HJB09136.1"/>
    <property type="molecule type" value="Genomic_DNA"/>
</dbReference>
<dbReference type="CDD" id="cd06261">
    <property type="entry name" value="TM_PBP2"/>
    <property type="match status" value="1"/>
</dbReference>
<comment type="similarity">
    <text evidence="7">Belongs to the binding-protein-dependent transport system permease family.</text>
</comment>
<dbReference type="Gene3D" id="1.10.3720.10">
    <property type="entry name" value="MetI-like"/>
    <property type="match status" value="1"/>
</dbReference>
<accession>A0A9D2LB11</accession>
<comment type="subcellular location">
    <subcellularLocation>
        <location evidence="1 7">Cell membrane</location>
        <topology evidence="1 7">Multi-pass membrane protein</topology>
    </subcellularLocation>
</comment>
<sequence length="294" mass="32101">MTELTTPHRSRASNSPPADGHRTGIKRSRTGNAVWAILLSGLVLLALLPFVFMAVTSVQETARMTALLNPADFSLDNYVRLFGENRFARALLNSSIVVVIGCALNIVVCSMAAFAFEKKTFPGSEVVFWIYVATMMVPGQVTLIPLYGIMRDLGLLNTHIALALPVVNAFGVFLIRQFMKGIPDDLLDAARIDGASDFRIFVRIILPLVKPVIIALTVFTFLTTWNDFLWPLVSITEAEMETVTLAAANLQGRFTTDYGLVMAGATVTFLVPLILYVVLQKQFVEGVVSSGVKG</sequence>
<reference evidence="10" key="2">
    <citation type="submission" date="2021-04" db="EMBL/GenBank/DDBJ databases">
        <authorList>
            <person name="Gilroy R."/>
        </authorList>
    </citation>
    <scope>NUCLEOTIDE SEQUENCE</scope>
    <source>
        <strain evidence="10">ChiHjej13B12-24818</strain>
    </source>
</reference>
<evidence type="ECO:0000256" key="4">
    <source>
        <dbReference type="ARBA" id="ARBA00022692"/>
    </source>
</evidence>
<keyword evidence="2 7" id="KW-0813">Transport</keyword>
<dbReference type="Proteomes" id="UP000823823">
    <property type="component" value="Unassembled WGS sequence"/>
</dbReference>
<feature type="transmembrane region" description="Helical" evidence="7">
    <location>
        <begin position="33"/>
        <end position="55"/>
    </location>
</feature>
<dbReference type="PROSITE" id="PS50928">
    <property type="entry name" value="ABC_TM1"/>
    <property type="match status" value="1"/>
</dbReference>
<feature type="transmembrane region" description="Helical" evidence="7">
    <location>
        <begin position="90"/>
        <end position="116"/>
    </location>
</feature>
<keyword evidence="6 7" id="KW-0472">Membrane</keyword>
<dbReference type="GO" id="GO:0055085">
    <property type="term" value="P:transmembrane transport"/>
    <property type="evidence" value="ECO:0007669"/>
    <property type="project" value="InterPro"/>
</dbReference>
<evidence type="ECO:0000256" key="8">
    <source>
        <dbReference type="SAM" id="MobiDB-lite"/>
    </source>
</evidence>
<protein>
    <submittedName>
        <fullName evidence="10">Carbohydrate ABC transporter permease</fullName>
    </submittedName>
</protein>
<dbReference type="SUPFAM" id="SSF161098">
    <property type="entry name" value="MetI-like"/>
    <property type="match status" value="1"/>
</dbReference>
<feature type="transmembrane region" description="Helical" evidence="7">
    <location>
        <begin position="200"/>
        <end position="222"/>
    </location>
</feature>
<reference evidence="10" key="1">
    <citation type="journal article" date="2021" name="PeerJ">
        <title>Extensive microbial diversity within the chicken gut microbiome revealed by metagenomics and culture.</title>
        <authorList>
            <person name="Gilroy R."/>
            <person name="Ravi A."/>
            <person name="Getino M."/>
            <person name="Pursley I."/>
            <person name="Horton D.L."/>
            <person name="Alikhan N.F."/>
            <person name="Baker D."/>
            <person name="Gharbi K."/>
            <person name="Hall N."/>
            <person name="Watson M."/>
            <person name="Adriaenssens E.M."/>
            <person name="Foster-Nyarko E."/>
            <person name="Jarju S."/>
            <person name="Secka A."/>
            <person name="Antonio M."/>
            <person name="Oren A."/>
            <person name="Chaudhuri R.R."/>
            <person name="La Ragione R."/>
            <person name="Hildebrand F."/>
            <person name="Pallen M.J."/>
        </authorList>
    </citation>
    <scope>NUCLEOTIDE SEQUENCE</scope>
    <source>
        <strain evidence="10">ChiHjej13B12-24818</strain>
    </source>
</reference>
<evidence type="ECO:0000256" key="6">
    <source>
        <dbReference type="ARBA" id="ARBA00023136"/>
    </source>
</evidence>
<dbReference type="PANTHER" id="PTHR43744:SF8">
    <property type="entry name" value="SN-GLYCEROL-3-PHOSPHATE TRANSPORT SYSTEM PERMEASE PROTEIN UGPE"/>
    <property type="match status" value="1"/>
</dbReference>
<evidence type="ECO:0000256" key="2">
    <source>
        <dbReference type="ARBA" id="ARBA00022448"/>
    </source>
</evidence>
<dbReference type="InterPro" id="IPR000515">
    <property type="entry name" value="MetI-like"/>
</dbReference>
<feature type="transmembrane region" description="Helical" evidence="7">
    <location>
        <begin position="160"/>
        <end position="179"/>
    </location>
</feature>
<feature type="transmembrane region" description="Helical" evidence="7">
    <location>
        <begin position="128"/>
        <end position="148"/>
    </location>
</feature>
<organism evidence="10 11">
    <name type="scientific">Candidatus Brachybacterium merdavium</name>
    <dbReference type="NCBI Taxonomy" id="2838513"/>
    <lineage>
        <taxon>Bacteria</taxon>
        <taxon>Bacillati</taxon>
        <taxon>Actinomycetota</taxon>
        <taxon>Actinomycetes</taxon>
        <taxon>Micrococcales</taxon>
        <taxon>Dermabacteraceae</taxon>
        <taxon>Brachybacterium</taxon>
    </lineage>
</organism>
<evidence type="ECO:0000256" key="3">
    <source>
        <dbReference type="ARBA" id="ARBA00022475"/>
    </source>
</evidence>
<dbReference type="AlphaFoldDB" id="A0A9D2LB11"/>
<comment type="caution">
    <text evidence="10">The sequence shown here is derived from an EMBL/GenBank/DDBJ whole genome shotgun (WGS) entry which is preliminary data.</text>
</comment>
<feature type="transmembrane region" description="Helical" evidence="7">
    <location>
        <begin position="258"/>
        <end position="279"/>
    </location>
</feature>
<keyword evidence="3" id="KW-1003">Cell membrane</keyword>
<proteinExistence type="inferred from homology"/>
<gene>
    <name evidence="10" type="ORF">H9786_01185</name>
</gene>
<evidence type="ECO:0000256" key="1">
    <source>
        <dbReference type="ARBA" id="ARBA00004651"/>
    </source>
</evidence>
<dbReference type="PANTHER" id="PTHR43744">
    <property type="entry name" value="ABC TRANSPORTER PERMEASE PROTEIN MG189-RELATED-RELATED"/>
    <property type="match status" value="1"/>
</dbReference>
<dbReference type="InterPro" id="IPR035906">
    <property type="entry name" value="MetI-like_sf"/>
</dbReference>
<evidence type="ECO:0000259" key="9">
    <source>
        <dbReference type="PROSITE" id="PS50928"/>
    </source>
</evidence>
<dbReference type="GO" id="GO:0005886">
    <property type="term" value="C:plasma membrane"/>
    <property type="evidence" value="ECO:0007669"/>
    <property type="project" value="UniProtKB-SubCell"/>
</dbReference>
<feature type="domain" description="ABC transmembrane type-1" evidence="9">
    <location>
        <begin position="91"/>
        <end position="279"/>
    </location>
</feature>
<name>A0A9D2LB11_9MICO</name>
<evidence type="ECO:0000256" key="7">
    <source>
        <dbReference type="RuleBase" id="RU363032"/>
    </source>
</evidence>
<keyword evidence="4 7" id="KW-0812">Transmembrane</keyword>
<evidence type="ECO:0000313" key="11">
    <source>
        <dbReference type="Proteomes" id="UP000823823"/>
    </source>
</evidence>
<feature type="compositionally biased region" description="Polar residues" evidence="8">
    <location>
        <begin position="1"/>
        <end position="16"/>
    </location>
</feature>
<feature type="region of interest" description="Disordered" evidence="8">
    <location>
        <begin position="1"/>
        <end position="25"/>
    </location>
</feature>